<keyword evidence="9" id="KW-1185">Reference proteome</keyword>
<dbReference type="PANTHER" id="PTHR47371">
    <property type="entry name" value="LIPOTEICHOIC ACID SYNTHASE"/>
    <property type="match status" value="1"/>
</dbReference>
<dbReference type="Proteomes" id="UP000003167">
    <property type="component" value="Unassembled WGS sequence"/>
</dbReference>
<dbReference type="PATRIC" id="fig|999422.3.peg.875"/>
<feature type="transmembrane region" description="Helical" evidence="6">
    <location>
        <begin position="53"/>
        <end position="75"/>
    </location>
</feature>
<evidence type="ECO:0000256" key="5">
    <source>
        <dbReference type="ARBA" id="ARBA00023136"/>
    </source>
</evidence>
<sequence length="647" mass="74606">MAEKLSKLLLHALITMVILWVVRLVFIVKYVPFDLLTVNRQALPLAAYNVFRFDFQVASYLLILPTLLVFAVLLWRNQGFERFLRRFSVWYFVVLDILILIISIIDLGFYANFNSHINLTIFDFFNEGPIGLLQTIWEEYHCMLYLFLLCLAAIVLKILSERVERLHISHAVMPKPWSIAVLISYLTLLTFGLRGSFSRFPLQIEDTFVSDNKLINDMVPNGLYMLKTACKEKKNAFKIEIPDALLARYHFTDIQQALDIYTDKRVQLQANDTLKALREALFAKAPDTLTHPLPNVVIIYSESWSNYLINLDDAKGSLLLGMQRHFKEDLLFRNFQSVQNGTVASIENLTVSTPYPRFFASAFRLRLLPTSIALPFNASGYTTEFLSGMDTAWENCAEALRHQGFQTIYDKFSILKDYPHAEANSVGVFDEYLLTAILDRLNKKAAKPRLMIAMTTTNHPPFEYPKSLSLSPLPSRFYTNPCFAEKDSAVLNKYITGFRYYNKVLSAFLDSFKASPAARNTILIVTGDHNVRSILDPSFIGKRWTHSVPLYVYLPPSLRHPDYRRMTNRWGCHDDILATVAPFALHHTHYMKLGNNLFDRNLPDSCFYSYNVEQLLADKNGYKTAEKRLAARNLLREIYFNLCFRKP</sequence>
<dbReference type="AlphaFoldDB" id="H1HL07"/>
<feature type="transmembrane region" description="Helical" evidence="6">
    <location>
        <begin position="12"/>
        <end position="33"/>
    </location>
</feature>
<evidence type="ECO:0000256" key="3">
    <source>
        <dbReference type="ARBA" id="ARBA00022692"/>
    </source>
</evidence>
<dbReference type="SUPFAM" id="SSF53649">
    <property type="entry name" value="Alkaline phosphatase-like"/>
    <property type="match status" value="1"/>
</dbReference>
<evidence type="ECO:0000259" key="7">
    <source>
        <dbReference type="Pfam" id="PF00884"/>
    </source>
</evidence>
<gene>
    <name evidence="8" type="ORF">HMPREF9944_00851</name>
</gene>
<dbReference type="STRING" id="999422.HMPREF9944_00851"/>
<dbReference type="HOGENOM" id="CLU_014653_0_0_10"/>
<keyword evidence="4 6" id="KW-1133">Transmembrane helix</keyword>
<evidence type="ECO:0000313" key="9">
    <source>
        <dbReference type="Proteomes" id="UP000003167"/>
    </source>
</evidence>
<feature type="domain" description="Sulfatase N-terminal" evidence="7">
    <location>
        <begin position="294"/>
        <end position="581"/>
    </location>
</feature>
<dbReference type="InterPro" id="IPR017850">
    <property type="entry name" value="Alkaline_phosphatase_core_sf"/>
</dbReference>
<dbReference type="EMBL" id="AGEK01000016">
    <property type="protein sequence ID" value="EHO73258.1"/>
    <property type="molecule type" value="Genomic_DNA"/>
</dbReference>
<protein>
    <recommendedName>
        <fullName evidence="7">Sulfatase N-terminal domain-containing protein</fullName>
    </recommendedName>
</protein>
<keyword evidence="5 6" id="KW-0472">Membrane</keyword>
<evidence type="ECO:0000256" key="1">
    <source>
        <dbReference type="ARBA" id="ARBA00004651"/>
    </source>
</evidence>
<feature type="transmembrane region" description="Helical" evidence="6">
    <location>
        <begin position="87"/>
        <end position="110"/>
    </location>
</feature>
<dbReference type="GO" id="GO:0005886">
    <property type="term" value="C:plasma membrane"/>
    <property type="evidence" value="ECO:0007669"/>
    <property type="project" value="UniProtKB-SubCell"/>
</dbReference>
<dbReference type="InterPro" id="IPR000917">
    <property type="entry name" value="Sulfatase_N"/>
</dbReference>
<dbReference type="RefSeq" id="WP_008564629.1">
    <property type="nucleotide sequence ID" value="NZ_JH594501.1"/>
</dbReference>
<evidence type="ECO:0000256" key="4">
    <source>
        <dbReference type="ARBA" id="ARBA00022989"/>
    </source>
</evidence>
<accession>H1HL07</accession>
<reference evidence="8 9" key="1">
    <citation type="submission" date="2011-12" db="EMBL/GenBank/DDBJ databases">
        <title>The Genome Sequence of Prevotella maculosa OT 289.</title>
        <authorList>
            <consortium name="The Broad Institute Genome Sequencing Platform"/>
            <person name="Earl A."/>
            <person name="Ward D."/>
            <person name="Feldgarden M."/>
            <person name="Gevers D."/>
            <person name="Izard J."/>
            <person name="Blanton J.M."/>
            <person name="Mathney J."/>
            <person name="Tanner A.C."/>
            <person name="Dewhirst F.E."/>
            <person name="Young S.K."/>
            <person name="Zeng Q."/>
            <person name="Gargeya S."/>
            <person name="Fitzgerald M."/>
            <person name="Haas B."/>
            <person name="Abouelleil A."/>
            <person name="Alvarado L."/>
            <person name="Arachchi H.M."/>
            <person name="Berlin A."/>
            <person name="Chapman S.B."/>
            <person name="Gearin G."/>
            <person name="Goldberg J."/>
            <person name="Griggs A."/>
            <person name="Gujja S."/>
            <person name="Hansen M."/>
            <person name="Heiman D."/>
            <person name="Howarth C."/>
            <person name="Larimer J."/>
            <person name="Lui A."/>
            <person name="MacDonald P.J.P."/>
            <person name="McCowen C."/>
            <person name="Montmayeur A."/>
            <person name="Murphy C."/>
            <person name="Neiman D."/>
            <person name="Pearson M."/>
            <person name="Priest M."/>
            <person name="Roberts A."/>
            <person name="Saif S."/>
            <person name="Shea T."/>
            <person name="Sisk P."/>
            <person name="Stolte C."/>
            <person name="Sykes S."/>
            <person name="Wortman J."/>
            <person name="Nusbaum C."/>
            <person name="Birren B."/>
        </authorList>
    </citation>
    <scope>NUCLEOTIDE SEQUENCE [LARGE SCALE GENOMIC DNA]</scope>
    <source>
        <strain evidence="8 9">OT 289</strain>
    </source>
</reference>
<comment type="subcellular location">
    <subcellularLocation>
        <location evidence="1">Cell membrane</location>
        <topology evidence="1">Multi-pass membrane protein</topology>
    </subcellularLocation>
</comment>
<feature type="transmembrane region" description="Helical" evidence="6">
    <location>
        <begin position="143"/>
        <end position="159"/>
    </location>
</feature>
<evidence type="ECO:0000256" key="2">
    <source>
        <dbReference type="ARBA" id="ARBA00022475"/>
    </source>
</evidence>
<dbReference type="PANTHER" id="PTHR47371:SF3">
    <property type="entry name" value="PHOSPHOGLYCEROL TRANSFERASE I"/>
    <property type="match status" value="1"/>
</dbReference>
<keyword evidence="2" id="KW-1003">Cell membrane</keyword>
<organism evidence="8 9">
    <name type="scientific">Segatella maculosa OT 289</name>
    <dbReference type="NCBI Taxonomy" id="999422"/>
    <lineage>
        <taxon>Bacteria</taxon>
        <taxon>Pseudomonadati</taxon>
        <taxon>Bacteroidota</taxon>
        <taxon>Bacteroidia</taxon>
        <taxon>Bacteroidales</taxon>
        <taxon>Prevotellaceae</taxon>
        <taxon>Segatella</taxon>
    </lineage>
</organism>
<evidence type="ECO:0000313" key="8">
    <source>
        <dbReference type="EMBL" id="EHO73258.1"/>
    </source>
</evidence>
<proteinExistence type="predicted"/>
<keyword evidence="3 6" id="KW-0812">Transmembrane</keyword>
<dbReference type="OrthoDB" id="9777768at2"/>
<comment type="caution">
    <text evidence="8">The sequence shown here is derived from an EMBL/GenBank/DDBJ whole genome shotgun (WGS) entry which is preliminary data.</text>
</comment>
<dbReference type="Pfam" id="PF00884">
    <property type="entry name" value="Sulfatase"/>
    <property type="match status" value="1"/>
</dbReference>
<name>H1HL07_9BACT</name>
<dbReference type="Gene3D" id="3.40.720.10">
    <property type="entry name" value="Alkaline Phosphatase, subunit A"/>
    <property type="match status" value="1"/>
</dbReference>
<feature type="transmembrane region" description="Helical" evidence="6">
    <location>
        <begin position="179"/>
        <end position="197"/>
    </location>
</feature>
<evidence type="ECO:0000256" key="6">
    <source>
        <dbReference type="SAM" id="Phobius"/>
    </source>
</evidence>
<dbReference type="InterPro" id="IPR050448">
    <property type="entry name" value="OpgB/LTA_synthase_biosynth"/>
</dbReference>
<dbReference type="CDD" id="cd16015">
    <property type="entry name" value="LTA_synthase"/>
    <property type="match status" value="1"/>
</dbReference>